<organism evidence="1 2">
    <name type="scientific">Hymenoscyphus fraxineus</name>
    <dbReference type="NCBI Taxonomy" id="746836"/>
    <lineage>
        <taxon>Eukaryota</taxon>
        <taxon>Fungi</taxon>
        <taxon>Dikarya</taxon>
        <taxon>Ascomycota</taxon>
        <taxon>Pezizomycotina</taxon>
        <taxon>Leotiomycetes</taxon>
        <taxon>Helotiales</taxon>
        <taxon>Helotiaceae</taxon>
        <taxon>Hymenoscyphus</taxon>
    </lineage>
</organism>
<dbReference type="AlphaFoldDB" id="A0A9N9KS73"/>
<name>A0A9N9KS73_9HELO</name>
<keyword evidence="2" id="KW-1185">Reference proteome</keyword>
<reference evidence="1" key="1">
    <citation type="submission" date="2021-07" db="EMBL/GenBank/DDBJ databases">
        <authorList>
            <person name="Durling M."/>
        </authorList>
    </citation>
    <scope>NUCLEOTIDE SEQUENCE</scope>
</reference>
<comment type="caution">
    <text evidence="1">The sequence shown here is derived from an EMBL/GenBank/DDBJ whole genome shotgun (WGS) entry which is preliminary data.</text>
</comment>
<accession>A0A9N9KS73</accession>
<evidence type="ECO:0000313" key="1">
    <source>
        <dbReference type="EMBL" id="CAG8951077.1"/>
    </source>
</evidence>
<proteinExistence type="predicted"/>
<gene>
    <name evidence="1" type="ORF">HYFRA_00006475</name>
</gene>
<dbReference type="EMBL" id="CAJVRL010000039">
    <property type="protein sequence ID" value="CAG8951077.1"/>
    <property type="molecule type" value="Genomic_DNA"/>
</dbReference>
<evidence type="ECO:0000313" key="2">
    <source>
        <dbReference type="Proteomes" id="UP000696280"/>
    </source>
</evidence>
<sequence>MLVHPVKLYSLGRVNDREFHESCELYNINDKDPATVIKGKGVQAGNCVDARRELLSTTIMTTVDLDQANIQDAIFDA</sequence>
<protein>
    <submittedName>
        <fullName evidence="1">Uncharacterized protein</fullName>
    </submittedName>
</protein>
<dbReference type="Proteomes" id="UP000696280">
    <property type="component" value="Unassembled WGS sequence"/>
</dbReference>